<protein>
    <submittedName>
        <fullName evidence="1">130_t:CDS:1</fullName>
    </submittedName>
</protein>
<accession>A0A9N9DFT1</accession>
<dbReference type="EMBL" id="CAJVPJ010003319">
    <property type="protein sequence ID" value="CAG8638382.1"/>
    <property type="molecule type" value="Genomic_DNA"/>
</dbReference>
<feature type="non-terminal residue" evidence="1">
    <location>
        <position position="1"/>
    </location>
</feature>
<comment type="caution">
    <text evidence="1">The sequence shown here is derived from an EMBL/GenBank/DDBJ whole genome shotgun (WGS) entry which is preliminary data.</text>
</comment>
<sequence length="42" mass="4766">SRYIRTYGDNRAANILKDDTGPALFDSGSPNVLYYQRPIFSI</sequence>
<evidence type="ECO:0000313" key="2">
    <source>
        <dbReference type="Proteomes" id="UP000789572"/>
    </source>
</evidence>
<proteinExistence type="predicted"/>
<name>A0A9N9DFT1_9GLOM</name>
<keyword evidence="2" id="KW-1185">Reference proteome</keyword>
<reference evidence="1" key="1">
    <citation type="submission" date="2021-06" db="EMBL/GenBank/DDBJ databases">
        <authorList>
            <person name="Kallberg Y."/>
            <person name="Tangrot J."/>
            <person name="Rosling A."/>
        </authorList>
    </citation>
    <scope>NUCLEOTIDE SEQUENCE</scope>
    <source>
        <strain evidence="1">IA702</strain>
    </source>
</reference>
<gene>
    <name evidence="1" type="ORF">POCULU_LOCUS9281</name>
</gene>
<organism evidence="1 2">
    <name type="scientific">Paraglomus occultum</name>
    <dbReference type="NCBI Taxonomy" id="144539"/>
    <lineage>
        <taxon>Eukaryota</taxon>
        <taxon>Fungi</taxon>
        <taxon>Fungi incertae sedis</taxon>
        <taxon>Mucoromycota</taxon>
        <taxon>Glomeromycotina</taxon>
        <taxon>Glomeromycetes</taxon>
        <taxon>Paraglomerales</taxon>
        <taxon>Paraglomeraceae</taxon>
        <taxon>Paraglomus</taxon>
    </lineage>
</organism>
<dbReference type="Proteomes" id="UP000789572">
    <property type="component" value="Unassembled WGS sequence"/>
</dbReference>
<evidence type="ECO:0000313" key="1">
    <source>
        <dbReference type="EMBL" id="CAG8638382.1"/>
    </source>
</evidence>
<dbReference type="AlphaFoldDB" id="A0A9N9DFT1"/>